<evidence type="ECO:0000256" key="11">
    <source>
        <dbReference type="SAM" id="Phobius"/>
    </source>
</evidence>
<evidence type="ECO:0000256" key="1">
    <source>
        <dbReference type="ARBA" id="ARBA00000085"/>
    </source>
</evidence>
<dbReference type="Gene3D" id="3.30.565.10">
    <property type="entry name" value="Histidine kinase-like ATPase, C-terminal domain"/>
    <property type="match status" value="1"/>
</dbReference>
<keyword evidence="8" id="KW-0418">Kinase</keyword>
<dbReference type="InterPro" id="IPR036890">
    <property type="entry name" value="HATPase_C_sf"/>
</dbReference>
<evidence type="ECO:0000259" key="12">
    <source>
        <dbReference type="PROSITE" id="PS50109"/>
    </source>
</evidence>
<dbReference type="InterPro" id="IPR003594">
    <property type="entry name" value="HATPase_dom"/>
</dbReference>
<reference evidence="14 15" key="1">
    <citation type="submission" date="2024-06" db="EMBL/GenBank/DDBJ databases">
        <authorList>
            <person name="Campbell A.G."/>
        </authorList>
    </citation>
    <scope>NUCLEOTIDE SEQUENCE [LARGE SCALE GENOMIC DNA]</scope>
    <source>
        <strain evidence="14 15">EM12</strain>
    </source>
</reference>
<keyword evidence="5" id="KW-0597">Phosphoprotein</keyword>
<feature type="transmembrane region" description="Helical" evidence="11">
    <location>
        <begin position="338"/>
        <end position="363"/>
    </location>
</feature>
<dbReference type="InterPro" id="IPR029151">
    <property type="entry name" value="Sensor-like_sf"/>
</dbReference>
<evidence type="ECO:0000256" key="5">
    <source>
        <dbReference type="ARBA" id="ARBA00022553"/>
    </source>
</evidence>
<keyword evidence="6" id="KW-0808">Transferase</keyword>
<sequence>MECVTDPKAPDPPPNVSGLRSVRTRLLAIALLPMGAVLPIVLGFALFWWLGQFDALLVSKAHDDLIIARQYLRRIMERGDEQIAALGQSAAFAEAARAGGLDALLEERRKTLGLDFLYLTAADGVIVAASPAGARPSGGARWRVVDAALGGKPETAIDVFDADALDALSPGLAARARLDLVPTPAAAETDRTVETRGLVVHSASPAPLPDSAGEARTGALVGGSLLNGNLGFVDTLNDLIYAHADLPGSSQGTATLFLDDVRVATNVRLFGSRRALGTRVSREVRDAVLGRGRIWLDSAFVVNDRYISAYEPVTDSTGRRVGMLYVGFLERPFRLARWAMVAAVVAAFTIAALVTVPFLLRLARAIFKPLERMNRTIAAVDAGDLGARTGTVLSQDEIGLVARRFDELLDRLQARDAELRAFARELDARVEERTRQLEETRRQLVMSEKLASIGEITAGVAHEINNPIAVIQGNLEVAREALGPAADEVRTEFDLIDQQVHRVNMIVTRLLQFARPDEYAGYVETVVPADVVTDCLVLVRHLLERAAVAIERGDTATRTVEVSRTELQQVVINLMVNAIHAMPEGGLLRLSTRDEDRSGLDGVAIEVADTGIGIPADRLRKIFDPFFTTRTHGGTGLGLSISYTLIARYGGTITVDSELERGSIFVIWLPTTHRPA</sequence>
<dbReference type="SUPFAM" id="SSF103190">
    <property type="entry name" value="Sensory domain-like"/>
    <property type="match status" value="1"/>
</dbReference>
<dbReference type="Pfam" id="PF02518">
    <property type="entry name" value="HATPase_c"/>
    <property type="match status" value="1"/>
</dbReference>
<dbReference type="SMART" id="SM00387">
    <property type="entry name" value="HATPase_c"/>
    <property type="match status" value="1"/>
</dbReference>
<keyword evidence="10 11" id="KW-0472">Membrane</keyword>
<name>A0ABV1QUG9_9HYPH</name>
<dbReference type="InterPro" id="IPR036097">
    <property type="entry name" value="HisK_dim/P_sf"/>
</dbReference>
<evidence type="ECO:0000256" key="6">
    <source>
        <dbReference type="ARBA" id="ARBA00022679"/>
    </source>
</evidence>
<keyword evidence="14" id="KW-0547">Nucleotide-binding</keyword>
<dbReference type="Pfam" id="PF17202">
    <property type="entry name" value="sCache_3_3"/>
    <property type="match status" value="1"/>
</dbReference>
<dbReference type="Gene3D" id="6.10.340.10">
    <property type="match status" value="1"/>
</dbReference>
<dbReference type="SUPFAM" id="SSF158472">
    <property type="entry name" value="HAMP domain-like"/>
    <property type="match status" value="1"/>
</dbReference>
<dbReference type="RefSeq" id="WP_350397156.1">
    <property type="nucleotide sequence ID" value="NZ_JBELQE010000124.1"/>
</dbReference>
<comment type="subcellular location">
    <subcellularLocation>
        <location evidence="2">Cell membrane</location>
        <topology evidence="2">Multi-pass membrane protein</topology>
    </subcellularLocation>
</comment>
<keyword evidence="15" id="KW-1185">Reference proteome</keyword>
<dbReference type="EMBL" id="JBELQE010000124">
    <property type="protein sequence ID" value="MER2252890.1"/>
    <property type="molecule type" value="Genomic_DNA"/>
</dbReference>
<comment type="caution">
    <text evidence="14">The sequence shown here is derived from an EMBL/GenBank/DDBJ whole genome shotgun (WGS) entry which is preliminary data.</text>
</comment>
<proteinExistence type="predicted"/>
<dbReference type="InterPro" id="IPR004358">
    <property type="entry name" value="Sig_transdc_His_kin-like_C"/>
</dbReference>
<dbReference type="Gene3D" id="1.10.287.130">
    <property type="match status" value="1"/>
</dbReference>
<feature type="transmembrane region" description="Helical" evidence="11">
    <location>
        <begin position="26"/>
        <end position="50"/>
    </location>
</feature>
<accession>A0ABV1QUG9</accession>
<evidence type="ECO:0000256" key="9">
    <source>
        <dbReference type="ARBA" id="ARBA00022989"/>
    </source>
</evidence>
<dbReference type="SMART" id="SM00304">
    <property type="entry name" value="HAMP"/>
    <property type="match status" value="1"/>
</dbReference>
<evidence type="ECO:0000313" key="14">
    <source>
        <dbReference type="EMBL" id="MER2252890.1"/>
    </source>
</evidence>
<evidence type="ECO:0000256" key="4">
    <source>
        <dbReference type="ARBA" id="ARBA00022475"/>
    </source>
</evidence>
<dbReference type="InterPro" id="IPR005467">
    <property type="entry name" value="His_kinase_dom"/>
</dbReference>
<dbReference type="Pfam" id="PF00512">
    <property type="entry name" value="HisKA"/>
    <property type="match status" value="1"/>
</dbReference>
<dbReference type="CDD" id="cd00082">
    <property type="entry name" value="HisKA"/>
    <property type="match status" value="1"/>
</dbReference>
<dbReference type="EC" id="2.7.13.3" evidence="3"/>
<keyword evidence="9 11" id="KW-1133">Transmembrane helix</keyword>
<evidence type="ECO:0000256" key="8">
    <source>
        <dbReference type="ARBA" id="ARBA00022777"/>
    </source>
</evidence>
<dbReference type="InterPro" id="IPR003660">
    <property type="entry name" value="HAMP_dom"/>
</dbReference>
<dbReference type="InterPro" id="IPR033463">
    <property type="entry name" value="sCache_3"/>
</dbReference>
<evidence type="ECO:0000256" key="7">
    <source>
        <dbReference type="ARBA" id="ARBA00022692"/>
    </source>
</evidence>
<keyword evidence="7 11" id="KW-0812">Transmembrane</keyword>
<dbReference type="PANTHER" id="PTHR43065">
    <property type="entry name" value="SENSOR HISTIDINE KINASE"/>
    <property type="match status" value="1"/>
</dbReference>
<dbReference type="Pfam" id="PF00672">
    <property type="entry name" value="HAMP"/>
    <property type="match status" value="1"/>
</dbReference>
<dbReference type="SUPFAM" id="SSF47384">
    <property type="entry name" value="Homodimeric domain of signal transducing histidine kinase"/>
    <property type="match status" value="1"/>
</dbReference>
<evidence type="ECO:0000259" key="13">
    <source>
        <dbReference type="PROSITE" id="PS50885"/>
    </source>
</evidence>
<dbReference type="PROSITE" id="PS50109">
    <property type="entry name" value="HIS_KIN"/>
    <property type="match status" value="1"/>
</dbReference>
<dbReference type="PROSITE" id="PS50885">
    <property type="entry name" value="HAMP"/>
    <property type="match status" value="1"/>
</dbReference>
<evidence type="ECO:0000313" key="15">
    <source>
        <dbReference type="Proteomes" id="UP001480955"/>
    </source>
</evidence>
<dbReference type="PANTHER" id="PTHR43065:SF22">
    <property type="entry name" value="HISTIDINE KINASE"/>
    <property type="match status" value="1"/>
</dbReference>
<protein>
    <recommendedName>
        <fullName evidence="3">histidine kinase</fullName>
        <ecNumber evidence="3">2.7.13.3</ecNumber>
    </recommendedName>
</protein>
<dbReference type="GO" id="GO:0005524">
    <property type="term" value="F:ATP binding"/>
    <property type="evidence" value="ECO:0007669"/>
    <property type="project" value="UniProtKB-KW"/>
</dbReference>
<dbReference type="Proteomes" id="UP001480955">
    <property type="component" value="Unassembled WGS sequence"/>
</dbReference>
<feature type="domain" description="HAMP" evidence="13">
    <location>
        <begin position="364"/>
        <end position="417"/>
    </location>
</feature>
<dbReference type="PRINTS" id="PR00344">
    <property type="entry name" value="BCTRLSENSOR"/>
</dbReference>
<dbReference type="InterPro" id="IPR003661">
    <property type="entry name" value="HisK_dim/P_dom"/>
</dbReference>
<dbReference type="SMART" id="SM00388">
    <property type="entry name" value="HisKA"/>
    <property type="match status" value="1"/>
</dbReference>
<keyword evidence="14" id="KW-0067">ATP-binding</keyword>
<gene>
    <name evidence="14" type="ORF">ABS772_23515</name>
</gene>
<dbReference type="SUPFAM" id="SSF55874">
    <property type="entry name" value="ATPase domain of HSP90 chaperone/DNA topoisomerase II/histidine kinase"/>
    <property type="match status" value="1"/>
</dbReference>
<organism evidence="14 15">
    <name type="scientific">Methylorubrum podarium</name>
    <dbReference type="NCBI Taxonomy" id="200476"/>
    <lineage>
        <taxon>Bacteria</taxon>
        <taxon>Pseudomonadati</taxon>
        <taxon>Pseudomonadota</taxon>
        <taxon>Alphaproteobacteria</taxon>
        <taxon>Hyphomicrobiales</taxon>
        <taxon>Methylobacteriaceae</taxon>
        <taxon>Methylorubrum</taxon>
    </lineage>
</organism>
<dbReference type="CDD" id="cd06225">
    <property type="entry name" value="HAMP"/>
    <property type="match status" value="1"/>
</dbReference>
<evidence type="ECO:0000256" key="2">
    <source>
        <dbReference type="ARBA" id="ARBA00004651"/>
    </source>
</evidence>
<evidence type="ECO:0000256" key="3">
    <source>
        <dbReference type="ARBA" id="ARBA00012438"/>
    </source>
</evidence>
<keyword evidence="4" id="KW-1003">Cell membrane</keyword>
<comment type="catalytic activity">
    <reaction evidence="1">
        <text>ATP + protein L-histidine = ADP + protein N-phospho-L-histidine.</text>
        <dbReference type="EC" id="2.7.13.3"/>
    </reaction>
</comment>
<evidence type="ECO:0000256" key="10">
    <source>
        <dbReference type="ARBA" id="ARBA00023136"/>
    </source>
</evidence>
<feature type="domain" description="Histidine kinase" evidence="12">
    <location>
        <begin position="459"/>
        <end position="673"/>
    </location>
</feature>